<reference evidence="3" key="2">
    <citation type="submission" date="2020-05" db="UniProtKB">
        <authorList>
            <consortium name="EnsemblMetazoa"/>
        </authorList>
    </citation>
    <scope>IDENTIFICATION</scope>
</reference>
<name>A0A084W7E8_ANOSI</name>
<reference evidence="2 4" key="1">
    <citation type="journal article" date="2014" name="BMC Genomics">
        <title>Genome sequence of Anopheles sinensis provides insight into genetics basis of mosquito competence for malaria parasites.</title>
        <authorList>
            <person name="Zhou D."/>
            <person name="Zhang D."/>
            <person name="Ding G."/>
            <person name="Shi L."/>
            <person name="Hou Q."/>
            <person name="Ye Y."/>
            <person name="Xu Y."/>
            <person name="Zhou H."/>
            <person name="Xiong C."/>
            <person name="Li S."/>
            <person name="Yu J."/>
            <person name="Hong S."/>
            <person name="Yu X."/>
            <person name="Zou P."/>
            <person name="Chen C."/>
            <person name="Chang X."/>
            <person name="Wang W."/>
            <person name="Lv Y."/>
            <person name="Sun Y."/>
            <person name="Ma L."/>
            <person name="Shen B."/>
            <person name="Zhu C."/>
        </authorList>
    </citation>
    <scope>NUCLEOTIDE SEQUENCE [LARGE SCALE GENOMIC DNA]</scope>
</reference>
<feature type="compositionally biased region" description="Acidic residues" evidence="1">
    <location>
        <begin position="19"/>
        <end position="41"/>
    </location>
</feature>
<dbReference type="Proteomes" id="UP000030765">
    <property type="component" value="Unassembled WGS sequence"/>
</dbReference>
<keyword evidence="4" id="KW-1185">Reference proteome</keyword>
<gene>
    <name evidence="2" type="ORF">ZHAS_00014140</name>
</gene>
<protein>
    <submittedName>
        <fullName evidence="2 3">Uncharacterized protein</fullName>
    </submittedName>
</protein>
<dbReference type="AlphaFoldDB" id="A0A084W7E8"/>
<proteinExistence type="predicted"/>
<evidence type="ECO:0000313" key="3">
    <source>
        <dbReference type="EnsemblMetazoa" id="ASIC014140-PA"/>
    </source>
</evidence>
<feature type="compositionally biased region" description="Polar residues" evidence="1">
    <location>
        <begin position="1"/>
        <end position="11"/>
    </location>
</feature>
<feature type="region of interest" description="Disordered" evidence="1">
    <location>
        <begin position="1"/>
        <end position="66"/>
    </location>
</feature>
<dbReference type="EMBL" id="ATLV01021230">
    <property type="status" value="NOT_ANNOTATED_CDS"/>
    <property type="molecule type" value="Genomic_DNA"/>
</dbReference>
<dbReference type="EMBL" id="KE525315">
    <property type="protein sequence ID" value="KFB46142.1"/>
    <property type="molecule type" value="Genomic_DNA"/>
</dbReference>
<organism evidence="2">
    <name type="scientific">Anopheles sinensis</name>
    <name type="common">Mosquito</name>
    <dbReference type="NCBI Taxonomy" id="74873"/>
    <lineage>
        <taxon>Eukaryota</taxon>
        <taxon>Metazoa</taxon>
        <taxon>Ecdysozoa</taxon>
        <taxon>Arthropoda</taxon>
        <taxon>Hexapoda</taxon>
        <taxon>Insecta</taxon>
        <taxon>Pterygota</taxon>
        <taxon>Neoptera</taxon>
        <taxon>Endopterygota</taxon>
        <taxon>Diptera</taxon>
        <taxon>Nematocera</taxon>
        <taxon>Culicoidea</taxon>
        <taxon>Culicidae</taxon>
        <taxon>Anophelinae</taxon>
        <taxon>Anopheles</taxon>
    </lineage>
</organism>
<dbReference type="VEuPathDB" id="VectorBase:ASIC014140"/>
<evidence type="ECO:0000313" key="2">
    <source>
        <dbReference type="EMBL" id="KFB46142.1"/>
    </source>
</evidence>
<evidence type="ECO:0000313" key="4">
    <source>
        <dbReference type="Proteomes" id="UP000030765"/>
    </source>
</evidence>
<sequence length="91" mass="9876">MLTLATLNAFQKRSREDEAVGAEEAEEAEEGEDDDDDDDDASGGKKAASAATTTGGKREQTCKRTNRTRADWRTGVVCKALVTRRVRAARS</sequence>
<feature type="compositionally biased region" description="Basic and acidic residues" evidence="1">
    <location>
        <begin position="56"/>
        <end position="66"/>
    </location>
</feature>
<evidence type="ECO:0000256" key="1">
    <source>
        <dbReference type="SAM" id="MobiDB-lite"/>
    </source>
</evidence>
<dbReference type="EnsemblMetazoa" id="ASIC014140-RA">
    <property type="protein sequence ID" value="ASIC014140-PA"/>
    <property type="gene ID" value="ASIC014140"/>
</dbReference>
<accession>A0A084W7E8</accession>